<keyword evidence="4" id="KW-1185">Reference proteome</keyword>
<organism evidence="3 4">
    <name type="scientific">Bacillus spongiae</name>
    <dbReference type="NCBI Taxonomy" id="2683610"/>
    <lineage>
        <taxon>Bacteria</taxon>
        <taxon>Bacillati</taxon>
        <taxon>Bacillota</taxon>
        <taxon>Bacilli</taxon>
        <taxon>Bacillales</taxon>
        <taxon>Bacillaceae</taxon>
        <taxon>Bacillus</taxon>
    </lineage>
</organism>
<evidence type="ECO:0000256" key="1">
    <source>
        <dbReference type="SAM" id="MobiDB-lite"/>
    </source>
</evidence>
<reference evidence="3 4" key="1">
    <citation type="journal article" date="2018" name="J. Microbiol.">
        <title>Bacillus spongiae sp. nov., isolated from sponge of Jeju Island.</title>
        <authorList>
            <person name="Lee G.E."/>
            <person name="Im W.T."/>
            <person name="Park J.S."/>
        </authorList>
    </citation>
    <scope>NUCLEOTIDE SEQUENCE [LARGE SCALE GENOMIC DNA]</scope>
    <source>
        <strain evidence="3 4">135PIL107-10</strain>
    </source>
</reference>
<feature type="region of interest" description="Disordered" evidence="1">
    <location>
        <begin position="38"/>
        <end position="98"/>
    </location>
</feature>
<dbReference type="EMBL" id="JBBAXC010000009">
    <property type="protein sequence ID" value="MEI5907897.1"/>
    <property type="molecule type" value="Genomic_DNA"/>
</dbReference>
<dbReference type="Pfam" id="PF10517">
    <property type="entry name" value="DM13"/>
    <property type="match status" value="1"/>
</dbReference>
<dbReference type="Proteomes" id="UP001312865">
    <property type="component" value="Unassembled WGS sequence"/>
</dbReference>
<evidence type="ECO:0000313" key="4">
    <source>
        <dbReference type="Proteomes" id="UP001312865"/>
    </source>
</evidence>
<dbReference type="RefSeq" id="WP_336587329.1">
    <property type="nucleotide sequence ID" value="NZ_JBBAXC010000009.1"/>
</dbReference>
<proteinExistence type="predicted"/>
<dbReference type="InterPro" id="IPR019545">
    <property type="entry name" value="DM13_domain"/>
</dbReference>
<comment type="caution">
    <text evidence="3">The sequence shown here is derived from an EMBL/GenBank/DDBJ whole genome shotgun (WGS) entry which is preliminary data.</text>
</comment>
<feature type="domain" description="DM13" evidence="2">
    <location>
        <begin position="120"/>
        <end position="215"/>
    </location>
</feature>
<dbReference type="PROSITE" id="PS51549">
    <property type="entry name" value="DM13"/>
    <property type="match status" value="1"/>
</dbReference>
<feature type="compositionally biased region" description="Basic and acidic residues" evidence="1">
    <location>
        <begin position="42"/>
        <end position="98"/>
    </location>
</feature>
<accession>A0ABU8HF42</accession>
<name>A0ABU8HF42_9BACI</name>
<sequence>MKKWIIAVGTIVVLGMGWYLVSPLFIDKVVDEAPIVAGSSSEKSDEMKDDMKGEEMKDDMKDEEMKDDMKGEEMKDDMKDEEMKDDMKGEEMKDDMKDEEMKDDMKDEEMKDDMANVFKGTFKDADSSHKASGDVKVENGYVRLENFEVTNGPDLRVYLVKEGQETKDGISLGKLKGNIGNQNYELPEGTKLMEGMQIVIWCKQFDVDFGYAELNKGE</sequence>
<evidence type="ECO:0000259" key="2">
    <source>
        <dbReference type="PROSITE" id="PS51549"/>
    </source>
</evidence>
<gene>
    <name evidence="3" type="ORF">WAK64_12610</name>
</gene>
<evidence type="ECO:0000313" key="3">
    <source>
        <dbReference type="EMBL" id="MEI5907897.1"/>
    </source>
</evidence>
<protein>
    <submittedName>
        <fullName evidence="3">DM13 domain-containing protein</fullName>
    </submittedName>
</protein>